<proteinExistence type="predicted"/>
<name>A0ABU1NAW6_9BURK</name>
<comment type="caution">
    <text evidence="1">The sequence shown here is derived from an EMBL/GenBank/DDBJ whole genome shotgun (WGS) entry which is preliminary data.</text>
</comment>
<evidence type="ECO:0000313" key="2">
    <source>
        <dbReference type="Proteomes" id="UP001184230"/>
    </source>
</evidence>
<dbReference type="RefSeq" id="WP_309899811.1">
    <property type="nucleotide sequence ID" value="NZ_JAVDRF010000002.1"/>
</dbReference>
<dbReference type="Proteomes" id="UP001184230">
    <property type="component" value="Unassembled WGS sequence"/>
</dbReference>
<keyword evidence="2" id="KW-1185">Reference proteome</keyword>
<protein>
    <recommendedName>
        <fullName evidence="3">Helix-turn-helix domain-containing protein</fullName>
    </recommendedName>
</protein>
<evidence type="ECO:0000313" key="1">
    <source>
        <dbReference type="EMBL" id="MDR6535593.1"/>
    </source>
</evidence>
<accession>A0ABU1NAW6</accession>
<organism evidence="1 2">
    <name type="scientific">Variovorax soli</name>
    <dbReference type="NCBI Taxonomy" id="376815"/>
    <lineage>
        <taxon>Bacteria</taxon>
        <taxon>Pseudomonadati</taxon>
        <taxon>Pseudomonadota</taxon>
        <taxon>Betaproteobacteria</taxon>
        <taxon>Burkholderiales</taxon>
        <taxon>Comamonadaceae</taxon>
        <taxon>Variovorax</taxon>
    </lineage>
</organism>
<dbReference type="EMBL" id="JAVDRF010000002">
    <property type="protein sequence ID" value="MDR6535593.1"/>
    <property type="molecule type" value="Genomic_DNA"/>
</dbReference>
<reference evidence="1 2" key="1">
    <citation type="submission" date="2023-07" db="EMBL/GenBank/DDBJ databases">
        <title>Sorghum-associated microbial communities from plants grown in Nebraska, USA.</title>
        <authorList>
            <person name="Schachtman D."/>
        </authorList>
    </citation>
    <scope>NUCLEOTIDE SEQUENCE [LARGE SCALE GENOMIC DNA]</scope>
    <source>
        <strain evidence="1 2">DS1781</strain>
    </source>
</reference>
<evidence type="ECO:0008006" key="3">
    <source>
        <dbReference type="Google" id="ProtNLM"/>
    </source>
</evidence>
<gene>
    <name evidence="1" type="ORF">J2739_001353</name>
</gene>
<sequence length="90" mass="9634">MNADQTQADRAATCETMLRTAAREAGAFISGDGRVHEEVAAALLGIAPGTLANQRRAGTGPIFYRVSGRPTYRLIDLAEVIERGRCVSGW</sequence>